<dbReference type="Proteomes" id="UP001218218">
    <property type="component" value="Unassembled WGS sequence"/>
</dbReference>
<organism evidence="2 3">
    <name type="scientific">Mycena albidolilacea</name>
    <dbReference type="NCBI Taxonomy" id="1033008"/>
    <lineage>
        <taxon>Eukaryota</taxon>
        <taxon>Fungi</taxon>
        <taxon>Dikarya</taxon>
        <taxon>Basidiomycota</taxon>
        <taxon>Agaricomycotina</taxon>
        <taxon>Agaricomycetes</taxon>
        <taxon>Agaricomycetidae</taxon>
        <taxon>Agaricales</taxon>
        <taxon>Marasmiineae</taxon>
        <taxon>Mycenaceae</taxon>
        <taxon>Mycena</taxon>
    </lineage>
</organism>
<evidence type="ECO:0000256" key="1">
    <source>
        <dbReference type="SAM" id="MobiDB-lite"/>
    </source>
</evidence>
<keyword evidence="3" id="KW-1185">Reference proteome</keyword>
<dbReference type="EMBL" id="JARIHO010000092">
    <property type="protein sequence ID" value="KAJ7306654.1"/>
    <property type="molecule type" value="Genomic_DNA"/>
</dbReference>
<feature type="region of interest" description="Disordered" evidence="1">
    <location>
        <begin position="1"/>
        <end position="31"/>
    </location>
</feature>
<gene>
    <name evidence="2" type="ORF">DFH08DRAFT_975910</name>
</gene>
<sequence length="209" mass="23732">MQQDRRSTQLTSHLQSSSLPPRDYAIHPKIGWNPVDPASEYRRYQGRQRRNDATCIHTTTTGTLKWKSGKRGELNPYYVLSPTFIPGSPETPDPSNQVAHFKGLVLLYTPSKSGREMTDLRAQLAAAIDKQASAFQQCKRRLSDAQNEARNPRKRAPCARNHRADQEERAHIDSPFDTKELEECVRRHGCKFVILCGLWLALDDCRSSG</sequence>
<protein>
    <submittedName>
        <fullName evidence="2">Uncharacterized protein</fullName>
    </submittedName>
</protein>
<proteinExistence type="predicted"/>
<feature type="compositionally biased region" description="Low complexity" evidence="1">
    <location>
        <begin position="8"/>
        <end position="19"/>
    </location>
</feature>
<feature type="compositionally biased region" description="Basic and acidic residues" evidence="1">
    <location>
        <begin position="162"/>
        <end position="173"/>
    </location>
</feature>
<dbReference type="AlphaFoldDB" id="A0AAD6Z4T0"/>
<name>A0AAD6Z4T0_9AGAR</name>
<evidence type="ECO:0000313" key="2">
    <source>
        <dbReference type="EMBL" id="KAJ7306654.1"/>
    </source>
</evidence>
<accession>A0AAD6Z4T0</accession>
<evidence type="ECO:0000313" key="3">
    <source>
        <dbReference type="Proteomes" id="UP001218218"/>
    </source>
</evidence>
<feature type="compositionally biased region" description="Basic residues" evidence="1">
    <location>
        <begin position="152"/>
        <end position="161"/>
    </location>
</feature>
<feature type="region of interest" description="Disordered" evidence="1">
    <location>
        <begin position="142"/>
        <end position="173"/>
    </location>
</feature>
<comment type="caution">
    <text evidence="2">The sequence shown here is derived from an EMBL/GenBank/DDBJ whole genome shotgun (WGS) entry which is preliminary data.</text>
</comment>
<reference evidence="2" key="1">
    <citation type="submission" date="2023-03" db="EMBL/GenBank/DDBJ databases">
        <title>Massive genome expansion in bonnet fungi (Mycena s.s.) driven by repeated elements and novel gene families across ecological guilds.</title>
        <authorList>
            <consortium name="Lawrence Berkeley National Laboratory"/>
            <person name="Harder C.B."/>
            <person name="Miyauchi S."/>
            <person name="Viragh M."/>
            <person name="Kuo A."/>
            <person name="Thoen E."/>
            <person name="Andreopoulos B."/>
            <person name="Lu D."/>
            <person name="Skrede I."/>
            <person name="Drula E."/>
            <person name="Henrissat B."/>
            <person name="Morin E."/>
            <person name="Kohler A."/>
            <person name="Barry K."/>
            <person name="LaButti K."/>
            <person name="Morin E."/>
            <person name="Salamov A."/>
            <person name="Lipzen A."/>
            <person name="Mereny Z."/>
            <person name="Hegedus B."/>
            <person name="Baldrian P."/>
            <person name="Stursova M."/>
            <person name="Weitz H."/>
            <person name="Taylor A."/>
            <person name="Grigoriev I.V."/>
            <person name="Nagy L.G."/>
            <person name="Martin F."/>
            <person name="Kauserud H."/>
        </authorList>
    </citation>
    <scope>NUCLEOTIDE SEQUENCE</scope>
    <source>
        <strain evidence="2">CBHHK002</strain>
    </source>
</reference>